<evidence type="ECO:0000256" key="3">
    <source>
        <dbReference type="ARBA" id="ARBA00022448"/>
    </source>
</evidence>
<keyword evidence="4" id="KW-1003">Cell membrane</keyword>
<evidence type="ECO:0000256" key="2">
    <source>
        <dbReference type="ARBA" id="ARBA00010072"/>
    </source>
</evidence>
<evidence type="ECO:0000256" key="8">
    <source>
        <dbReference type="RuleBase" id="RU363032"/>
    </source>
</evidence>
<comment type="similarity">
    <text evidence="2">Belongs to the binding-protein-dependent transport system permease family. HisMQ subfamily.</text>
</comment>
<evidence type="ECO:0000259" key="9">
    <source>
        <dbReference type="PROSITE" id="PS50928"/>
    </source>
</evidence>
<evidence type="ECO:0000256" key="4">
    <source>
        <dbReference type="ARBA" id="ARBA00022475"/>
    </source>
</evidence>
<evidence type="ECO:0000256" key="1">
    <source>
        <dbReference type="ARBA" id="ARBA00004429"/>
    </source>
</evidence>
<dbReference type="InterPro" id="IPR010065">
    <property type="entry name" value="AA_ABC_transptr_permease_3TM"/>
</dbReference>
<evidence type="ECO:0000313" key="10">
    <source>
        <dbReference type="EMBL" id="MBK1661784.1"/>
    </source>
</evidence>
<comment type="subcellular location">
    <subcellularLocation>
        <location evidence="1">Cell inner membrane</location>
        <topology evidence="1">Multi-pass membrane protein</topology>
    </subcellularLocation>
    <subcellularLocation>
        <location evidence="8">Cell membrane</location>
        <topology evidence="8">Multi-pass membrane protein</topology>
    </subcellularLocation>
</comment>
<feature type="transmembrane region" description="Helical" evidence="8">
    <location>
        <begin position="72"/>
        <end position="92"/>
    </location>
</feature>
<dbReference type="PANTHER" id="PTHR30614">
    <property type="entry name" value="MEMBRANE COMPONENT OF AMINO ACID ABC TRANSPORTER"/>
    <property type="match status" value="1"/>
</dbReference>
<keyword evidence="11" id="KW-1185">Reference proteome</keyword>
<keyword evidence="7 8" id="KW-0472">Membrane</keyword>
<proteinExistence type="inferred from homology"/>
<feature type="transmembrane region" description="Helical" evidence="8">
    <location>
        <begin position="26"/>
        <end position="51"/>
    </location>
</feature>
<protein>
    <recommendedName>
        <fullName evidence="9">ABC transmembrane type-1 domain-containing protein</fullName>
    </recommendedName>
</protein>
<dbReference type="EMBL" id="NRSG01000371">
    <property type="protein sequence ID" value="MBK1661784.1"/>
    <property type="molecule type" value="Genomic_DNA"/>
</dbReference>
<reference evidence="10 11" key="1">
    <citation type="journal article" date="2020" name="Microorganisms">
        <title>Osmotic Adaptation and Compatible Solute Biosynthesis of Phototrophic Bacteria as Revealed from Genome Analyses.</title>
        <authorList>
            <person name="Imhoff J.F."/>
            <person name="Rahn T."/>
            <person name="Kunzel S."/>
            <person name="Keller A."/>
            <person name="Neulinger S.C."/>
        </authorList>
    </citation>
    <scope>NUCLEOTIDE SEQUENCE [LARGE SCALE GENOMIC DNA]</scope>
    <source>
        <strain evidence="10 11">DSM 15382</strain>
    </source>
</reference>
<keyword evidence="5 8" id="KW-0812">Transmembrane</keyword>
<dbReference type="InterPro" id="IPR000515">
    <property type="entry name" value="MetI-like"/>
</dbReference>
<evidence type="ECO:0000256" key="6">
    <source>
        <dbReference type="ARBA" id="ARBA00022989"/>
    </source>
</evidence>
<gene>
    <name evidence="10" type="ORF">CKO45_26650</name>
</gene>
<dbReference type="Gene3D" id="1.10.3720.10">
    <property type="entry name" value="MetI-like"/>
    <property type="match status" value="1"/>
</dbReference>
<organism evidence="10 11">
    <name type="scientific">Paracraurococcus ruber</name>
    <dbReference type="NCBI Taxonomy" id="77675"/>
    <lineage>
        <taxon>Bacteria</taxon>
        <taxon>Pseudomonadati</taxon>
        <taxon>Pseudomonadota</taxon>
        <taxon>Alphaproteobacteria</taxon>
        <taxon>Acetobacterales</taxon>
        <taxon>Roseomonadaceae</taxon>
        <taxon>Paracraurococcus</taxon>
    </lineage>
</organism>
<evidence type="ECO:0000313" key="11">
    <source>
        <dbReference type="Proteomes" id="UP000697995"/>
    </source>
</evidence>
<dbReference type="CDD" id="cd06261">
    <property type="entry name" value="TM_PBP2"/>
    <property type="match status" value="1"/>
</dbReference>
<dbReference type="SUPFAM" id="SSF161098">
    <property type="entry name" value="MetI-like"/>
    <property type="match status" value="1"/>
</dbReference>
<keyword evidence="3 8" id="KW-0813">Transport</keyword>
<evidence type="ECO:0000256" key="5">
    <source>
        <dbReference type="ARBA" id="ARBA00022692"/>
    </source>
</evidence>
<sequence length="242" mass="26466">MGVLDIILAEAPRFFTWWNLLFLGQAMLNTLLASLLGCGLGYAAGFLLACLRLPPLGLPAPLRLPVILWVEGFRRIPFLVLLLLVFFLSQFARLEAPLWAVAVAAVALRMSALAAENVRAGLESVRPQQWEAALTMNLPPVTVLRRVVLPQAWRVILPPSIVHVLSMVKETSLVSQIGFIEITFAAKMLTQRGFSALLTYGTALVLYFCLSWALASLGRWAERRLTSRSPASPPAASPLPAP</sequence>
<keyword evidence="6 8" id="KW-1133">Transmembrane helix</keyword>
<dbReference type="PANTHER" id="PTHR30614:SF34">
    <property type="entry name" value="BLR6398 PROTEIN"/>
    <property type="match status" value="1"/>
</dbReference>
<dbReference type="NCBIfam" id="TIGR01726">
    <property type="entry name" value="HEQRo_perm_3TM"/>
    <property type="match status" value="1"/>
</dbReference>
<name>A0ABS1D4T5_9PROT</name>
<feature type="domain" description="ABC transmembrane type-1" evidence="9">
    <location>
        <begin position="23"/>
        <end position="215"/>
    </location>
</feature>
<dbReference type="RefSeq" id="WP_133221813.1">
    <property type="nucleotide sequence ID" value="NZ_SMOA01000166.1"/>
</dbReference>
<dbReference type="PROSITE" id="PS50928">
    <property type="entry name" value="ABC_TM1"/>
    <property type="match status" value="1"/>
</dbReference>
<dbReference type="Proteomes" id="UP000697995">
    <property type="component" value="Unassembled WGS sequence"/>
</dbReference>
<dbReference type="Pfam" id="PF00528">
    <property type="entry name" value="BPD_transp_1"/>
    <property type="match status" value="1"/>
</dbReference>
<comment type="caution">
    <text evidence="10">The sequence shown here is derived from an EMBL/GenBank/DDBJ whole genome shotgun (WGS) entry which is preliminary data.</text>
</comment>
<feature type="transmembrane region" description="Helical" evidence="8">
    <location>
        <begin position="197"/>
        <end position="215"/>
    </location>
</feature>
<dbReference type="InterPro" id="IPR035906">
    <property type="entry name" value="MetI-like_sf"/>
</dbReference>
<accession>A0ABS1D4T5</accession>
<dbReference type="InterPro" id="IPR043429">
    <property type="entry name" value="ArtM/GltK/GlnP/TcyL/YhdX-like"/>
</dbReference>
<evidence type="ECO:0000256" key="7">
    <source>
        <dbReference type="ARBA" id="ARBA00023136"/>
    </source>
</evidence>